<dbReference type="OrthoDB" id="186462at2759"/>
<comment type="catalytic activity">
    <reaction evidence="5">
        <text>4 Fe(2+) + O2 + 4 H(+) = 4 Fe(3+) + 2 H2O</text>
        <dbReference type="Rhea" id="RHEA:11148"/>
        <dbReference type="ChEBI" id="CHEBI:15377"/>
        <dbReference type="ChEBI" id="CHEBI:15378"/>
        <dbReference type="ChEBI" id="CHEBI:15379"/>
        <dbReference type="ChEBI" id="CHEBI:29033"/>
        <dbReference type="ChEBI" id="CHEBI:29034"/>
        <dbReference type="EC" id="1.16.3.1"/>
    </reaction>
</comment>
<dbReference type="Proteomes" id="UP000078046">
    <property type="component" value="Unassembled WGS sequence"/>
</dbReference>
<sequence>MSETNNFRKLVVENYETQFKFFLDALPDIFLYFKKIHSYSKNFTAYHFDRFDVALPGIKNYFLHESSEENKHAQIFMKYQNCRGGKIVLENIE</sequence>
<evidence type="ECO:0000313" key="9">
    <source>
        <dbReference type="Proteomes" id="UP000078046"/>
    </source>
</evidence>
<evidence type="ECO:0000256" key="5">
    <source>
        <dbReference type="ARBA" id="ARBA00047990"/>
    </source>
</evidence>
<feature type="domain" description="Ferritin/DPS" evidence="7">
    <location>
        <begin position="45"/>
        <end position="91"/>
    </location>
</feature>
<dbReference type="SUPFAM" id="SSF47240">
    <property type="entry name" value="Ferritin-like"/>
    <property type="match status" value="1"/>
</dbReference>
<comment type="caution">
    <text evidence="8">The sequence shown here is derived from an EMBL/GenBank/DDBJ whole genome shotgun (WGS) entry which is preliminary data.</text>
</comment>
<dbReference type="InterPro" id="IPR008331">
    <property type="entry name" value="Ferritin_DPS_dom"/>
</dbReference>
<name>A0A177ATK6_9BILA</name>
<dbReference type="GO" id="GO:0005737">
    <property type="term" value="C:cytoplasm"/>
    <property type="evidence" value="ECO:0007669"/>
    <property type="project" value="TreeGrafter"/>
</dbReference>
<dbReference type="EC" id="1.16.3.1" evidence="2"/>
<evidence type="ECO:0000313" key="8">
    <source>
        <dbReference type="EMBL" id="OAF65357.1"/>
    </source>
</evidence>
<comment type="function">
    <text evidence="4">Stores iron in a soluble, non-toxic, readily available form. Important for iron homeostasis. Has ferroxidase activity. Iron is taken up in the ferrous form and deposited as ferric hydroxides after oxidation.</text>
</comment>
<dbReference type="GO" id="GO:0006826">
    <property type="term" value="P:iron ion transport"/>
    <property type="evidence" value="ECO:0007669"/>
    <property type="project" value="InterPro"/>
</dbReference>
<gene>
    <name evidence="8" type="ORF">A3Q56_06938</name>
</gene>
<keyword evidence="3" id="KW-0560">Oxidoreductase</keyword>
<proteinExistence type="inferred from homology"/>
<dbReference type="GO" id="GO:0008199">
    <property type="term" value="F:ferric iron binding"/>
    <property type="evidence" value="ECO:0007669"/>
    <property type="project" value="InterPro"/>
</dbReference>
<keyword evidence="6" id="KW-0479">Metal-binding</keyword>
<dbReference type="InterPro" id="IPR001519">
    <property type="entry name" value="Ferritin"/>
</dbReference>
<dbReference type="PANTHER" id="PTHR11431:SF75">
    <property type="entry name" value="FERRITIN"/>
    <property type="match status" value="1"/>
</dbReference>
<dbReference type="GO" id="GO:0006879">
    <property type="term" value="P:intracellular iron ion homeostasis"/>
    <property type="evidence" value="ECO:0007669"/>
    <property type="project" value="InterPro"/>
</dbReference>
<protein>
    <recommendedName>
        <fullName evidence="2">ferroxidase</fullName>
        <ecNumber evidence="2">1.16.3.1</ecNumber>
    </recommendedName>
</protein>
<evidence type="ECO:0000256" key="4">
    <source>
        <dbReference type="ARBA" id="ARBA00025111"/>
    </source>
</evidence>
<comment type="similarity">
    <text evidence="1">Belongs to the ferritin family.</text>
</comment>
<evidence type="ECO:0000256" key="6">
    <source>
        <dbReference type="PIRSR" id="PIRSR601519-1"/>
    </source>
</evidence>
<evidence type="ECO:0000259" key="7">
    <source>
        <dbReference type="Pfam" id="PF00210"/>
    </source>
</evidence>
<evidence type="ECO:0000256" key="1">
    <source>
        <dbReference type="ARBA" id="ARBA00007513"/>
    </source>
</evidence>
<dbReference type="GO" id="GO:0004322">
    <property type="term" value="F:ferroxidase activity"/>
    <property type="evidence" value="ECO:0007669"/>
    <property type="project" value="UniProtKB-EC"/>
</dbReference>
<evidence type="ECO:0000256" key="2">
    <source>
        <dbReference type="ARBA" id="ARBA00013107"/>
    </source>
</evidence>
<accession>A0A177ATK6</accession>
<dbReference type="Gene3D" id="1.20.1260.10">
    <property type="match status" value="1"/>
</dbReference>
<dbReference type="Pfam" id="PF00210">
    <property type="entry name" value="Ferritin"/>
    <property type="match status" value="1"/>
</dbReference>
<dbReference type="AlphaFoldDB" id="A0A177ATK6"/>
<keyword evidence="6" id="KW-0408">Iron</keyword>
<feature type="binding site" evidence="6">
    <location>
        <position position="72"/>
    </location>
    <ligand>
        <name>Fe cation</name>
        <dbReference type="ChEBI" id="CHEBI:24875"/>
        <label>1</label>
    </ligand>
</feature>
<dbReference type="InterPro" id="IPR009078">
    <property type="entry name" value="Ferritin-like_SF"/>
</dbReference>
<dbReference type="PANTHER" id="PTHR11431">
    <property type="entry name" value="FERRITIN"/>
    <property type="match status" value="1"/>
</dbReference>
<evidence type="ECO:0000256" key="3">
    <source>
        <dbReference type="ARBA" id="ARBA00023002"/>
    </source>
</evidence>
<dbReference type="EMBL" id="LWCA01001331">
    <property type="protein sequence ID" value="OAF65357.1"/>
    <property type="molecule type" value="Genomic_DNA"/>
</dbReference>
<keyword evidence="9" id="KW-1185">Reference proteome</keyword>
<reference evidence="8 9" key="1">
    <citation type="submission" date="2016-04" db="EMBL/GenBank/DDBJ databases">
        <title>The genome of Intoshia linei affirms orthonectids as highly simplified spiralians.</title>
        <authorList>
            <person name="Mikhailov K.V."/>
            <person name="Slusarev G.S."/>
            <person name="Nikitin M.A."/>
            <person name="Logacheva M.D."/>
            <person name="Penin A."/>
            <person name="Aleoshin V."/>
            <person name="Panchin Y.V."/>
        </authorList>
    </citation>
    <scope>NUCLEOTIDE SEQUENCE [LARGE SCALE GENOMIC DNA]</scope>
    <source>
        <strain evidence="8">Intl2013</strain>
        <tissue evidence="8">Whole animal</tissue>
    </source>
</reference>
<feature type="non-terminal residue" evidence="8">
    <location>
        <position position="93"/>
    </location>
</feature>
<feature type="binding site" evidence="6">
    <location>
        <position position="69"/>
    </location>
    <ligand>
        <name>Fe cation</name>
        <dbReference type="ChEBI" id="CHEBI:24875"/>
        <label>1</label>
    </ligand>
</feature>
<dbReference type="GO" id="GO:0008198">
    <property type="term" value="F:ferrous iron binding"/>
    <property type="evidence" value="ECO:0007669"/>
    <property type="project" value="TreeGrafter"/>
</dbReference>
<dbReference type="InterPro" id="IPR012347">
    <property type="entry name" value="Ferritin-like"/>
</dbReference>
<organism evidence="8 9">
    <name type="scientific">Intoshia linei</name>
    <dbReference type="NCBI Taxonomy" id="1819745"/>
    <lineage>
        <taxon>Eukaryota</taxon>
        <taxon>Metazoa</taxon>
        <taxon>Spiralia</taxon>
        <taxon>Lophotrochozoa</taxon>
        <taxon>Mesozoa</taxon>
        <taxon>Orthonectida</taxon>
        <taxon>Rhopaluridae</taxon>
        <taxon>Intoshia</taxon>
    </lineage>
</organism>